<protein>
    <submittedName>
        <fullName evidence="2">Uncharacterized protein</fullName>
    </submittedName>
</protein>
<accession>A0ABV9B6L8</accession>
<gene>
    <name evidence="2" type="ORF">ACFPIH_52395</name>
</gene>
<keyword evidence="3" id="KW-1185">Reference proteome</keyword>
<evidence type="ECO:0000256" key="1">
    <source>
        <dbReference type="SAM" id="Phobius"/>
    </source>
</evidence>
<feature type="transmembrane region" description="Helical" evidence="1">
    <location>
        <begin position="89"/>
        <end position="106"/>
    </location>
</feature>
<evidence type="ECO:0000313" key="2">
    <source>
        <dbReference type="EMBL" id="MFC4507910.1"/>
    </source>
</evidence>
<dbReference type="EMBL" id="JBHSFK010000063">
    <property type="protein sequence ID" value="MFC4507910.1"/>
    <property type="molecule type" value="Genomic_DNA"/>
</dbReference>
<proteinExistence type="predicted"/>
<keyword evidence="1" id="KW-0472">Membrane</keyword>
<organism evidence="2 3">
    <name type="scientific">Streptomyces vulcanius</name>
    <dbReference type="NCBI Taxonomy" id="1441876"/>
    <lineage>
        <taxon>Bacteria</taxon>
        <taxon>Bacillati</taxon>
        <taxon>Actinomycetota</taxon>
        <taxon>Actinomycetes</taxon>
        <taxon>Kitasatosporales</taxon>
        <taxon>Streptomycetaceae</taxon>
        <taxon>Streptomyces</taxon>
    </lineage>
</organism>
<dbReference type="RefSeq" id="WP_381167481.1">
    <property type="nucleotide sequence ID" value="NZ_JBHSFK010000063.1"/>
</dbReference>
<name>A0ABV9B6L8_9ACTN</name>
<keyword evidence="1" id="KW-1133">Transmembrane helix</keyword>
<sequence>MSETKPLPAALQRWAEQRVGPVVSVRDASHDWAPFPGVGPGGRTQGAPLPEGLALGKFFTRESRAYRHIVLALGHTRAPHLIDSRAQDLALLLTAVPGALVLFLGVRGTLAVGAVLQIVPVVLLLVSPVRALRDMPVPPARTTVPPAREGAS</sequence>
<feature type="transmembrane region" description="Helical" evidence="1">
    <location>
        <begin position="112"/>
        <end position="132"/>
    </location>
</feature>
<evidence type="ECO:0000313" key="3">
    <source>
        <dbReference type="Proteomes" id="UP001595839"/>
    </source>
</evidence>
<comment type="caution">
    <text evidence="2">The sequence shown here is derived from an EMBL/GenBank/DDBJ whole genome shotgun (WGS) entry which is preliminary data.</text>
</comment>
<dbReference type="Proteomes" id="UP001595839">
    <property type="component" value="Unassembled WGS sequence"/>
</dbReference>
<reference evidence="3" key="1">
    <citation type="journal article" date="2019" name="Int. J. Syst. Evol. Microbiol.">
        <title>The Global Catalogue of Microorganisms (GCM) 10K type strain sequencing project: providing services to taxonomists for standard genome sequencing and annotation.</title>
        <authorList>
            <consortium name="The Broad Institute Genomics Platform"/>
            <consortium name="The Broad Institute Genome Sequencing Center for Infectious Disease"/>
            <person name="Wu L."/>
            <person name="Ma J."/>
        </authorList>
    </citation>
    <scope>NUCLEOTIDE SEQUENCE [LARGE SCALE GENOMIC DNA]</scope>
    <source>
        <strain evidence="3">CGMCC 4.7177</strain>
    </source>
</reference>
<keyword evidence="1" id="KW-0812">Transmembrane</keyword>